<gene>
    <name evidence="1" type="ORF">SPIL2461_LOCUS7235</name>
</gene>
<proteinExistence type="predicted"/>
<dbReference type="Proteomes" id="UP000649617">
    <property type="component" value="Unassembled WGS sequence"/>
</dbReference>
<dbReference type="AlphaFoldDB" id="A0A812NNB3"/>
<reference evidence="1" key="1">
    <citation type="submission" date="2021-02" db="EMBL/GenBank/DDBJ databases">
        <authorList>
            <person name="Dougan E. K."/>
            <person name="Rhodes N."/>
            <person name="Thang M."/>
            <person name="Chan C."/>
        </authorList>
    </citation>
    <scope>NUCLEOTIDE SEQUENCE</scope>
</reference>
<comment type="caution">
    <text evidence="1">The sequence shown here is derived from an EMBL/GenBank/DDBJ whole genome shotgun (WGS) entry which is preliminary data.</text>
</comment>
<evidence type="ECO:0000313" key="2">
    <source>
        <dbReference type="Proteomes" id="UP000649617"/>
    </source>
</evidence>
<evidence type="ECO:0000313" key="1">
    <source>
        <dbReference type="EMBL" id="CAE7315267.1"/>
    </source>
</evidence>
<protein>
    <submittedName>
        <fullName evidence="1">Uncharacterized protein</fullName>
    </submittedName>
</protein>
<keyword evidence="2" id="KW-1185">Reference proteome</keyword>
<dbReference type="EMBL" id="CAJNIZ010011135">
    <property type="protein sequence ID" value="CAE7315267.1"/>
    <property type="molecule type" value="Genomic_DNA"/>
</dbReference>
<feature type="non-terminal residue" evidence="1">
    <location>
        <position position="458"/>
    </location>
</feature>
<organism evidence="1 2">
    <name type="scientific">Symbiodinium pilosum</name>
    <name type="common">Dinoflagellate</name>
    <dbReference type="NCBI Taxonomy" id="2952"/>
    <lineage>
        <taxon>Eukaryota</taxon>
        <taxon>Sar</taxon>
        <taxon>Alveolata</taxon>
        <taxon>Dinophyceae</taxon>
        <taxon>Suessiales</taxon>
        <taxon>Symbiodiniaceae</taxon>
        <taxon>Symbiodinium</taxon>
    </lineage>
</organism>
<sequence>ADTYNKNKPMKYWVERKISASMNQSQLLRQSEMVSYEQEIPAEGNEVTLGMEPKFDFTDFDSVGEQAAGGSVAASIEQELGLPVLEGKKPQDMAQLFTKALSTRSTKTAEIVGKLNTIPVAERLIEKMNACITECDDIQEEIDNVYCEGSVEGFSSQLALECMTLENRAKAAVPKRRAAPVEKGKPKTKPAAKEIVSYRDLLQESWSSLWEMEPGANIIRFAKTIEQEQPLLMPGVREMALKDPAHAEEALHKLIRQWGLALPLDIHYFSRGELWCPMLKPSTWFEYLICEKPEILLGGFPRNHPAVGDFLESFWRAYKFEDPEHATYVDAYRIAFLQMKDEDFARLFKILQASVQLAFSVMMARDGLSIIFWGQLVYVTTVWGDGWKAGDSLMLLRWLLKLVFGGAVMPDGSGRSGETFLDDATHGVWLDPTKALDAANSINLFCSAYNFLAREFYR</sequence>
<name>A0A812NNB3_SYMPI</name>
<accession>A0A812NNB3</accession>